<dbReference type="PANTHER" id="PTHR43065">
    <property type="entry name" value="SENSOR HISTIDINE KINASE"/>
    <property type="match status" value="1"/>
</dbReference>
<dbReference type="Gene3D" id="1.10.287.130">
    <property type="match status" value="1"/>
</dbReference>
<feature type="modified residue" description="4-aspartylphosphate" evidence="4">
    <location>
        <position position="790"/>
    </location>
</feature>
<feature type="transmembrane region" description="Helical" evidence="5">
    <location>
        <begin position="22"/>
        <end position="43"/>
    </location>
</feature>
<dbReference type="EMBL" id="JBHUFA010000004">
    <property type="protein sequence ID" value="MFD1696659.1"/>
    <property type="molecule type" value="Genomic_DNA"/>
</dbReference>
<proteinExistence type="predicted"/>
<feature type="domain" description="Histidine kinase" evidence="6">
    <location>
        <begin position="488"/>
        <end position="712"/>
    </location>
</feature>
<dbReference type="PANTHER" id="PTHR43065:SF42">
    <property type="entry name" value="TWO-COMPONENT SENSOR PPRA"/>
    <property type="match status" value="1"/>
</dbReference>
<evidence type="ECO:0000256" key="2">
    <source>
        <dbReference type="ARBA" id="ARBA00012438"/>
    </source>
</evidence>
<dbReference type="SUPFAM" id="SSF47384">
    <property type="entry name" value="Homodimeric domain of signal transducing histidine kinase"/>
    <property type="match status" value="1"/>
</dbReference>
<dbReference type="InterPro" id="IPR036097">
    <property type="entry name" value="HisK_dim/P_sf"/>
</dbReference>
<dbReference type="PROSITE" id="PS50109">
    <property type="entry name" value="HIS_KIN"/>
    <property type="match status" value="1"/>
</dbReference>
<keyword evidence="5" id="KW-1133">Transmembrane helix</keyword>
<evidence type="ECO:0000256" key="1">
    <source>
        <dbReference type="ARBA" id="ARBA00000085"/>
    </source>
</evidence>
<keyword evidence="3 4" id="KW-0597">Phosphoprotein</keyword>
<dbReference type="InterPro" id="IPR036890">
    <property type="entry name" value="HATPase_C_sf"/>
</dbReference>
<feature type="domain" description="Response regulatory" evidence="7">
    <location>
        <begin position="739"/>
        <end position="855"/>
    </location>
</feature>
<dbReference type="Pfam" id="PF00512">
    <property type="entry name" value="HisKA"/>
    <property type="match status" value="1"/>
</dbReference>
<dbReference type="PROSITE" id="PS50110">
    <property type="entry name" value="RESPONSE_REGULATORY"/>
    <property type="match status" value="1"/>
</dbReference>
<dbReference type="PROSITE" id="PS50112">
    <property type="entry name" value="PAS"/>
    <property type="match status" value="2"/>
</dbReference>
<dbReference type="SMART" id="SM00448">
    <property type="entry name" value="REC"/>
    <property type="match status" value="1"/>
</dbReference>
<sequence length="857" mass="93472">MSEVDGTPGAPVIDRPERNGNIWLLTGLAVALVGAAAVFALLGKDQSQPLILALLGLLAVVGVFCLFAGTIGFLRFGSRSTGNAISSAFLNTLDDGVVVTDTEGRLVFANQAYADLTGVERAADVRAVERVFSSDPDAADAIYRLSQAMRDGRSAKEEIRMPHPLGRQDGSARWYRIGLRPLSVTDEEERSRSRSRRKNRALTVWQLSDITRDRAEQENSFQELQRVINFLDHAPAGFFSCDGAGRIHYINATLADWLGYDLAQFEAGDLSLSEIIRGDAAELVRSVKGQEGEVRSETFDLDFVTRSGKGMPVRLLHRVPFGEHGIPGDSRTLVLNRSRGEEASEALRAAEVRFARFFNNTPIAIASLDADGKVLRTNAPFLRLFGAVESGEHRTPMRDFVAESGRNDLDKALSAAARGIGEIAPIDIPLNEGHDPRSATFYVSAVQEGEGDGEATILYALETTQQRALEAQFAQSQKMQAIGQLAGGVAHDFNNVLTAIIGFSDLLLASHRPTDPSFQDIMNIKQNANRAAGLVRQLLAFSRRQTLRPQRLELNDVLADLYILLDRLLGEKVELKVVHGRDLWPVMADLNQLEQVIVNLAVNAGDAMSDGGQLYIRTSNVTEAESTQFENTRGMPPGEYTLIEVEDTGHGMPPEIMEKIFDPFFSTKEVGKGTGLGLSTVYGIVKQTGGFVFVSSEVNVGTTFRIFLPRYIPQVSAEPEVKKEAPEKEKVADLTGSASILLVEDEEAVRAFGARALASRGYTVHEAGSGTEALEVMQETGGAIDLVVSDVVMPEMDGPTLLVELRKTRPDLKIIFVSGYAEDAFEENLPAGEKFFFLPKPFTLKQLATTVKEVLNS</sequence>
<protein>
    <recommendedName>
        <fullName evidence="2">histidine kinase</fullName>
        <ecNumber evidence="2">2.7.13.3</ecNumber>
    </recommendedName>
</protein>
<accession>A0ABW4JY84</accession>
<organism evidence="9 10">
    <name type="scientific">Roseibium aestuarii</name>
    <dbReference type="NCBI Taxonomy" id="2600299"/>
    <lineage>
        <taxon>Bacteria</taxon>
        <taxon>Pseudomonadati</taxon>
        <taxon>Pseudomonadota</taxon>
        <taxon>Alphaproteobacteria</taxon>
        <taxon>Hyphomicrobiales</taxon>
        <taxon>Stappiaceae</taxon>
        <taxon>Roseibium</taxon>
    </lineage>
</organism>
<evidence type="ECO:0000256" key="5">
    <source>
        <dbReference type="SAM" id="Phobius"/>
    </source>
</evidence>
<dbReference type="Pfam" id="PF00072">
    <property type="entry name" value="Response_reg"/>
    <property type="match status" value="1"/>
</dbReference>
<evidence type="ECO:0000256" key="4">
    <source>
        <dbReference type="PROSITE-ProRule" id="PRU00169"/>
    </source>
</evidence>
<dbReference type="CDD" id="cd00130">
    <property type="entry name" value="PAS"/>
    <property type="match status" value="2"/>
</dbReference>
<dbReference type="RefSeq" id="WP_149892491.1">
    <property type="nucleotide sequence ID" value="NZ_JBHUFA010000004.1"/>
</dbReference>
<comment type="caution">
    <text evidence="9">The sequence shown here is derived from an EMBL/GenBank/DDBJ whole genome shotgun (WGS) entry which is preliminary data.</text>
</comment>
<feature type="domain" description="PAS" evidence="8">
    <location>
        <begin position="90"/>
        <end position="121"/>
    </location>
</feature>
<dbReference type="InterPro" id="IPR003661">
    <property type="entry name" value="HisK_dim/P_dom"/>
</dbReference>
<dbReference type="InterPro" id="IPR035965">
    <property type="entry name" value="PAS-like_dom_sf"/>
</dbReference>
<evidence type="ECO:0000259" key="7">
    <source>
        <dbReference type="PROSITE" id="PS50110"/>
    </source>
</evidence>
<dbReference type="Gene3D" id="3.30.450.20">
    <property type="entry name" value="PAS domain"/>
    <property type="match status" value="3"/>
</dbReference>
<keyword evidence="5" id="KW-0812">Transmembrane</keyword>
<dbReference type="Gene3D" id="3.30.565.10">
    <property type="entry name" value="Histidine kinase-like ATPase, C-terminal domain"/>
    <property type="match status" value="1"/>
</dbReference>
<keyword evidence="9" id="KW-0418">Kinase</keyword>
<evidence type="ECO:0000256" key="3">
    <source>
        <dbReference type="ARBA" id="ARBA00022553"/>
    </source>
</evidence>
<keyword evidence="10" id="KW-1185">Reference proteome</keyword>
<dbReference type="PRINTS" id="PR00344">
    <property type="entry name" value="BCTRLSENSOR"/>
</dbReference>
<dbReference type="Pfam" id="PF08448">
    <property type="entry name" value="PAS_4"/>
    <property type="match status" value="1"/>
</dbReference>
<dbReference type="Pfam" id="PF13188">
    <property type="entry name" value="PAS_8"/>
    <property type="match status" value="2"/>
</dbReference>
<reference evidence="10" key="1">
    <citation type="journal article" date="2019" name="Int. J. Syst. Evol. Microbiol.">
        <title>The Global Catalogue of Microorganisms (GCM) 10K type strain sequencing project: providing services to taxonomists for standard genome sequencing and annotation.</title>
        <authorList>
            <consortium name="The Broad Institute Genomics Platform"/>
            <consortium name="The Broad Institute Genome Sequencing Center for Infectious Disease"/>
            <person name="Wu L."/>
            <person name="Ma J."/>
        </authorList>
    </citation>
    <scope>NUCLEOTIDE SEQUENCE [LARGE SCALE GENOMIC DNA]</scope>
    <source>
        <strain evidence="10">JCM 3369</strain>
    </source>
</reference>
<dbReference type="InterPro" id="IPR000014">
    <property type="entry name" value="PAS"/>
</dbReference>
<name>A0ABW4JY84_9HYPH</name>
<comment type="catalytic activity">
    <reaction evidence="1">
        <text>ATP + protein L-histidine = ADP + protein N-phospho-L-histidine.</text>
        <dbReference type="EC" id="2.7.13.3"/>
    </reaction>
</comment>
<dbReference type="SUPFAM" id="SSF55874">
    <property type="entry name" value="ATPase domain of HSP90 chaperone/DNA topoisomerase II/histidine kinase"/>
    <property type="match status" value="1"/>
</dbReference>
<keyword evidence="9" id="KW-0808">Transferase</keyword>
<evidence type="ECO:0000259" key="6">
    <source>
        <dbReference type="PROSITE" id="PS50109"/>
    </source>
</evidence>
<gene>
    <name evidence="9" type="primary">cckA</name>
    <name evidence="9" type="ORF">ACFSC7_14115</name>
</gene>
<dbReference type="EC" id="2.7.13.3" evidence="2"/>
<feature type="transmembrane region" description="Helical" evidence="5">
    <location>
        <begin position="50"/>
        <end position="74"/>
    </location>
</feature>
<dbReference type="SUPFAM" id="SSF52172">
    <property type="entry name" value="CheY-like"/>
    <property type="match status" value="1"/>
</dbReference>
<dbReference type="Pfam" id="PF02518">
    <property type="entry name" value="HATPase_c"/>
    <property type="match status" value="1"/>
</dbReference>
<dbReference type="SMART" id="SM00091">
    <property type="entry name" value="PAS"/>
    <property type="match status" value="3"/>
</dbReference>
<dbReference type="NCBIfam" id="NF046020">
    <property type="entry name" value="HisKinCckABruc"/>
    <property type="match status" value="1"/>
</dbReference>
<dbReference type="InterPro" id="IPR004358">
    <property type="entry name" value="Sig_transdc_His_kin-like_C"/>
</dbReference>
<dbReference type="InterPro" id="IPR003594">
    <property type="entry name" value="HATPase_dom"/>
</dbReference>
<dbReference type="GO" id="GO:0004673">
    <property type="term" value="F:protein histidine kinase activity"/>
    <property type="evidence" value="ECO:0007669"/>
    <property type="project" value="UniProtKB-EC"/>
</dbReference>
<dbReference type="Proteomes" id="UP001597327">
    <property type="component" value="Unassembled WGS sequence"/>
</dbReference>
<dbReference type="Gene3D" id="3.40.50.2300">
    <property type="match status" value="1"/>
</dbReference>
<dbReference type="InterPro" id="IPR011006">
    <property type="entry name" value="CheY-like_superfamily"/>
</dbReference>
<dbReference type="InterPro" id="IPR001789">
    <property type="entry name" value="Sig_transdc_resp-reg_receiver"/>
</dbReference>
<evidence type="ECO:0000259" key="8">
    <source>
        <dbReference type="PROSITE" id="PS50112"/>
    </source>
</evidence>
<dbReference type="SMART" id="SM00387">
    <property type="entry name" value="HATPase_c"/>
    <property type="match status" value="1"/>
</dbReference>
<feature type="domain" description="PAS" evidence="8">
    <location>
        <begin position="223"/>
        <end position="297"/>
    </location>
</feature>
<dbReference type="CDD" id="cd00082">
    <property type="entry name" value="HisKA"/>
    <property type="match status" value="1"/>
</dbReference>
<dbReference type="SUPFAM" id="SSF55785">
    <property type="entry name" value="PYP-like sensor domain (PAS domain)"/>
    <property type="match status" value="3"/>
</dbReference>
<evidence type="ECO:0000313" key="10">
    <source>
        <dbReference type="Proteomes" id="UP001597327"/>
    </source>
</evidence>
<dbReference type="SMART" id="SM00388">
    <property type="entry name" value="HisKA"/>
    <property type="match status" value="1"/>
</dbReference>
<dbReference type="InterPro" id="IPR013656">
    <property type="entry name" value="PAS_4"/>
</dbReference>
<dbReference type="InterPro" id="IPR005467">
    <property type="entry name" value="His_kinase_dom"/>
</dbReference>
<keyword evidence="5" id="KW-0472">Membrane</keyword>
<evidence type="ECO:0000313" key="9">
    <source>
        <dbReference type="EMBL" id="MFD1696659.1"/>
    </source>
</evidence>